<dbReference type="EMBL" id="CAFBLD010000002">
    <property type="protein sequence ID" value="CAB4857911.1"/>
    <property type="molecule type" value="Genomic_DNA"/>
</dbReference>
<dbReference type="EMBL" id="CAEZZW010000001">
    <property type="protein sequence ID" value="CAB4773655.1"/>
    <property type="molecule type" value="Genomic_DNA"/>
</dbReference>
<keyword evidence="3 6" id="KW-0812">Transmembrane</keyword>
<name>A0A6J6S1N2_9ZZZZ</name>
<dbReference type="EMBL" id="CAEZYM010000010">
    <property type="protein sequence ID" value="CAB4728568.1"/>
    <property type="molecule type" value="Genomic_DNA"/>
</dbReference>
<reference evidence="9" key="1">
    <citation type="submission" date="2020-05" db="EMBL/GenBank/DDBJ databases">
        <authorList>
            <person name="Chiriac C."/>
            <person name="Salcher M."/>
            <person name="Ghai R."/>
            <person name="Kavagutti S V."/>
        </authorList>
    </citation>
    <scope>NUCLEOTIDE SEQUENCE</scope>
</reference>
<evidence type="ECO:0000313" key="9">
    <source>
        <dbReference type="EMBL" id="CAB4728568.1"/>
    </source>
</evidence>
<organism evidence="9">
    <name type="scientific">freshwater metagenome</name>
    <dbReference type="NCBI Taxonomy" id="449393"/>
    <lineage>
        <taxon>unclassified sequences</taxon>
        <taxon>metagenomes</taxon>
        <taxon>ecological metagenomes</taxon>
    </lineage>
</organism>
<dbReference type="AlphaFoldDB" id="A0A6J6S1N2"/>
<dbReference type="Pfam" id="PF01810">
    <property type="entry name" value="LysE"/>
    <property type="match status" value="1"/>
</dbReference>
<sequence>MIPKHFAEYLATSIVIVLAPGPSVLFIIARAVSWGRVTALYTVLGNAIGSFLLSALIAVGLGPILQRSDLAYAAVQWGGGAYLVYLGIDAIRHRHAHAADMTQKNSDAPGAFISMKNGFWVAVLNPKTLVFYAAVLPQFIDRDGSNVTTQLLFLGGVFALMCLFSDGTWGFLAGTAREWLANDAKRLVTLRAIGGSVMVILGALVVIAALRHAIG</sequence>
<comment type="subcellular location">
    <subcellularLocation>
        <location evidence="1">Cell membrane</location>
        <topology evidence="1">Multi-pass membrane protein</topology>
    </subcellularLocation>
</comment>
<dbReference type="GO" id="GO:0005886">
    <property type="term" value="C:plasma membrane"/>
    <property type="evidence" value="ECO:0007669"/>
    <property type="project" value="UniProtKB-SubCell"/>
</dbReference>
<evidence type="ECO:0000313" key="13">
    <source>
        <dbReference type="EMBL" id="CAB4944160.1"/>
    </source>
</evidence>
<feature type="transmembrane region" description="Helical" evidence="6">
    <location>
        <begin position="40"/>
        <end position="64"/>
    </location>
</feature>
<feature type="transmembrane region" description="Helical" evidence="6">
    <location>
        <begin position="70"/>
        <end position="88"/>
    </location>
</feature>
<dbReference type="EMBL" id="CAFABH010000022">
    <property type="protein sequence ID" value="CAB4831781.1"/>
    <property type="molecule type" value="Genomic_DNA"/>
</dbReference>
<feature type="transmembrane region" description="Helical" evidence="6">
    <location>
        <begin position="192"/>
        <end position="210"/>
    </location>
</feature>
<dbReference type="PANTHER" id="PTHR30086:SF20">
    <property type="entry name" value="ARGININE EXPORTER PROTEIN ARGO-RELATED"/>
    <property type="match status" value="1"/>
</dbReference>
<evidence type="ECO:0000313" key="8">
    <source>
        <dbReference type="EMBL" id="CAB4695152.1"/>
    </source>
</evidence>
<feature type="transmembrane region" description="Helical" evidence="6">
    <location>
        <begin position="151"/>
        <end position="172"/>
    </location>
</feature>
<dbReference type="GO" id="GO:0015171">
    <property type="term" value="F:amino acid transmembrane transporter activity"/>
    <property type="evidence" value="ECO:0007669"/>
    <property type="project" value="TreeGrafter"/>
</dbReference>
<evidence type="ECO:0000256" key="2">
    <source>
        <dbReference type="ARBA" id="ARBA00022475"/>
    </source>
</evidence>
<dbReference type="EMBL" id="CAFBOC010000002">
    <property type="protein sequence ID" value="CAB4969294.1"/>
    <property type="molecule type" value="Genomic_DNA"/>
</dbReference>
<dbReference type="InterPro" id="IPR001123">
    <property type="entry name" value="LeuE-type"/>
</dbReference>
<keyword evidence="4 6" id="KW-1133">Transmembrane helix</keyword>
<accession>A0A6J6S1N2</accession>
<dbReference type="PIRSF" id="PIRSF006324">
    <property type="entry name" value="LeuE"/>
    <property type="match status" value="1"/>
</dbReference>
<protein>
    <submittedName>
        <fullName evidence="9">Unannotated protein</fullName>
    </submittedName>
</protein>
<evidence type="ECO:0000313" key="7">
    <source>
        <dbReference type="EMBL" id="CAB4338612.1"/>
    </source>
</evidence>
<evidence type="ECO:0000313" key="14">
    <source>
        <dbReference type="EMBL" id="CAB4969294.1"/>
    </source>
</evidence>
<dbReference type="PANTHER" id="PTHR30086">
    <property type="entry name" value="ARGININE EXPORTER PROTEIN ARGO"/>
    <property type="match status" value="1"/>
</dbReference>
<evidence type="ECO:0000313" key="10">
    <source>
        <dbReference type="EMBL" id="CAB4773655.1"/>
    </source>
</evidence>
<evidence type="ECO:0000313" key="11">
    <source>
        <dbReference type="EMBL" id="CAB4831781.1"/>
    </source>
</evidence>
<evidence type="ECO:0000256" key="3">
    <source>
        <dbReference type="ARBA" id="ARBA00022692"/>
    </source>
</evidence>
<dbReference type="EMBL" id="CAFBNH010000004">
    <property type="protein sequence ID" value="CAB4944160.1"/>
    <property type="molecule type" value="Genomic_DNA"/>
</dbReference>
<dbReference type="EMBL" id="CAEZXO010000005">
    <property type="protein sequence ID" value="CAB4695152.1"/>
    <property type="molecule type" value="Genomic_DNA"/>
</dbReference>
<gene>
    <name evidence="8" type="ORF">UFOPK2510_00949</name>
    <name evidence="9" type="ORF">UFOPK2718_01082</name>
    <name evidence="10" type="ORF">UFOPK2936_00362</name>
    <name evidence="11" type="ORF">UFOPK3174_01193</name>
    <name evidence="12" type="ORF">UFOPK3328_00298</name>
    <name evidence="13" type="ORF">UFOPK3779_00763</name>
    <name evidence="14" type="ORF">UFOPK3913_00221</name>
    <name evidence="7" type="ORF">UFOPK4107_00806</name>
    <name evidence="15" type="ORF">UFOPK4403_00067</name>
</gene>
<keyword evidence="5 6" id="KW-0472">Membrane</keyword>
<evidence type="ECO:0000313" key="12">
    <source>
        <dbReference type="EMBL" id="CAB4857911.1"/>
    </source>
</evidence>
<evidence type="ECO:0000256" key="6">
    <source>
        <dbReference type="SAM" id="Phobius"/>
    </source>
</evidence>
<evidence type="ECO:0000256" key="5">
    <source>
        <dbReference type="ARBA" id="ARBA00023136"/>
    </source>
</evidence>
<keyword evidence="2" id="KW-1003">Cell membrane</keyword>
<dbReference type="EMBL" id="CAFBQX010000001">
    <property type="protein sequence ID" value="CAB5069677.1"/>
    <property type="molecule type" value="Genomic_DNA"/>
</dbReference>
<dbReference type="EMBL" id="CAESAE010000004">
    <property type="protein sequence ID" value="CAB4338612.1"/>
    <property type="molecule type" value="Genomic_DNA"/>
</dbReference>
<proteinExistence type="predicted"/>
<feature type="transmembrane region" description="Helical" evidence="6">
    <location>
        <begin position="6"/>
        <end position="28"/>
    </location>
</feature>
<evidence type="ECO:0000313" key="15">
    <source>
        <dbReference type="EMBL" id="CAB5069677.1"/>
    </source>
</evidence>
<evidence type="ECO:0000256" key="4">
    <source>
        <dbReference type="ARBA" id="ARBA00022989"/>
    </source>
</evidence>
<evidence type="ECO:0000256" key="1">
    <source>
        <dbReference type="ARBA" id="ARBA00004651"/>
    </source>
</evidence>